<dbReference type="GO" id="GO:0006313">
    <property type="term" value="P:DNA transposition"/>
    <property type="evidence" value="ECO:0007669"/>
    <property type="project" value="InterPro"/>
</dbReference>
<dbReference type="GO" id="GO:0003677">
    <property type="term" value="F:DNA binding"/>
    <property type="evidence" value="ECO:0007669"/>
    <property type="project" value="InterPro"/>
</dbReference>
<dbReference type="Gene3D" id="3.30.70.1290">
    <property type="entry name" value="Transposase IS200-like"/>
    <property type="match status" value="1"/>
</dbReference>
<sequence>MARRKRRRGESSIYHVYARGHGKQYLFTEDKDRYYFLKLLRESKATNEVEVLAYCLMDNHFHLMIRDKKFLVSKFMKQIEENFAHYFNKKNDCVGYVFQGRFKSKPVDTEGYLYEVFPYILRNPEDANIARHDQYRWSSYGEYVSSAHIPDSPSDVTDTDFMLKIYGGPAKLAAAVANPSRTKNHVEFNINNRFTDAQATEVITQILKVESTTGLQGISRSQRDKILSEIKAAHVPVNQISRLTGISRNIVQRAKK</sequence>
<reference evidence="2 3" key="1">
    <citation type="submission" date="2019-08" db="EMBL/GenBank/DDBJ databases">
        <title>In-depth cultivation of the pig gut microbiome towards novel bacterial diversity and tailored functional studies.</title>
        <authorList>
            <person name="Wylensek D."/>
            <person name="Hitch T.C.A."/>
            <person name="Clavel T."/>
        </authorList>
    </citation>
    <scope>NUCLEOTIDE SEQUENCE [LARGE SCALE GENOMIC DNA]</scope>
    <source>
        <strain evidence="2 3">RF-GAM-744-WT-7</strain>
    </source>
</reference>
<dbReference type="PANTHER" id="PTHR34322">
    <property type="entry name" value="TRANSPOSASE, Y1_TNP DOMAIN-CONTAINING"/>
    <property type="match status" value="1"/>
</dbReference>
<evidence type="ECO:0000313" key="2">
    <source>
        <dbReference type="EMBL" id="MST49849.1"/>
    </source>
</evidence>
<dbReference type="Pfam" id="PF01797">
    <property type="entry name" value="Y1_Tnp"/>
    <property type="match status" value="1"/>
</dbReference>
<dbReference type="SUPFAM" id="SSF143422">
    <property type="entry name" value="Transposase IS200-like"/>
    <property type="match status" value="1"/>
</dbReference>
<protein>
    <recommendedName>
        <fullName evidence="1">Transposase IS200-like domain-containing protein</fullName>
    </recommendedName>
</protein>
<gene>
    <name evidence="2" type="ORF">FYJ63_06320</name>
</gene>
<evidence type="ECO:0000259" key="1">
    <source>
        <dbReference type="SMART" id="SM01321"/>
    </source>
</evidence>
<organism evidence="2 3">
    <name type="scientific">Mobiluncus porci</name>
    <dbReference type="NCBI Taxonomy" id="2652278"/>
    <lineage>
        <taxon>Bacteria</taxon>
        <taxon>Bacillati</taxon>
        <taxon>Actinomycetota</taxon>
        <taxon>Actinomycetes</taxon>
        <taxon>Actinomycetales</taxon>
        <taxon>Actinomycetaceae</taxon>
        <taxon>Mobiluncus</taxon>
    </lineage>
</organism>
<accession>A0A7K0K352</accession>
<dbReference type="Proteomes" id="UP000442535">
    <property type="component" value="Unassembled WGS sequence"/>
</dbReference>
<dbReference type="InterPro" id="IPR002686">
    <property type="entry name" value="Transposase_17"/>
</dbReference>
<dbReference type="RefSeq" id="WP_154544930.1">
    <property type="nucleotide sequence ID" value="NZ_VUMY01000010.1"/>
</dbReference>
<evidence type="ECO:0000313" key="3">
    <source>
        <dbReference type="Proteomes" id="UP000442535"/>
    </source>
</evidence>
<comment type="caution">
    <text evidence="2">The sequence shown here is derived from an EMBL/GenBank/DDBJ whole genome shotgun (WGS) entry which is preliminary data.</text>
</comment>
<name>A0A7K0K352_9ACTO</name>
<dbReference type="PANTHER" id="PTHR34322:SF2">
    <property type="entry name" value="TRANSPOSASE IS200-LIKE DOMAIN-CONTAINING PROTEIN"/>
    <property type="match status" value="1"/>
</dbReference>
<feature type="domain" description="Transposase IS200-like" evidence="1">
    <location>
        <begin position="10"/>
        <end position="123"/>
    </location>
</feature>
<dbReference type="SMART" id="SM01321">
    <property type="entry name" value="Y1_Tnp"/>
    <property type="match status" value="1"/>
</dbReference>
<proteinExistence type="predicted"/>
<dbReference type="GO" id="GO:0004803">
    <property type="term" value="F:transposase activity"/>
    <property type="evidence" value="ECO:0007669"/>
    <property type="project" value="InterPro"/>
</dbReference>
<dbReference type="EMBL" id="VUMY01000010">
    <property type="protein sequence ID" value="MST49849.1"/>
    <property type="molecule type" value="Genomic_DNA"/>
</dbReference>
<dbReference type="AlphaFoldDB" id="A0A7K0K352"/>
<keyword evidence="3" id="KW-1185">Reference proteome</keyword>
<dbReference type="InterPro" id="IPR036515">
    <property type="entry name" value="Transposase_17_sf"/>
</dbReference>